<organism evidence="1 2">
    <name type="scientific">Coleofasciculus chthonoplastes PCC 7420</name>
    <dbReference type="NCBI Taxonomy" id="118168"/>
    <lineage>
        <taxon>Bacteria</taxon>
        <taxon>Bacillati</taxon>
        <taxon>Cyanobacteriota</taxon>
        <taxon>Cyanophyceae</taxon>
        <taxon>Coleofasciculales</taxon>
        <taxon>Coleofasciculaceae</taxon>
        <taxon>Coleofasciculus</taxon>
    </lineage>
</organism>
<evidence type="ECO:0000313" key="1">
    <source>
        <dbReference type="EMBL" id="EDX70622.1"/>
    </source>
</evidence>
<dbReference type="HOGENOM" id="CLU_3326821_0_0_3"/>
<accession>B4W5D0</accession>
<keyword evidence="2" id="KW-1185">Reference proteome</keyword>
<gene>
    <name evidence="1" type="ORF">MC7420_5997</name>
</gene>
<reference evidence="1 2" key="1">
    <citation type="submission" date="2008-07" db="EMBL/GenBank/DDBJ databases">
        <authorList>
            <person name="Tandeau de Marsac N."/>
            <person name="Ferriera S."/>
            <person name="Johnson J."/>
            <person name="Kravitz S."/>
            <person name="Beeson K."/>
            <person name="Sutton G."/>
            <person name="Rogers Y.-H."/>
            <person name="Friedman R."/>
            <person name="Frazier M."/>
            <person name="Venter J.C."/>
        </authorList>
    </citation>
    <scope>NUCLEOTIDE SEQUENCE [LARGE SCALE GENOMIC DNA]</scope>
    <source>
        <strain evidence="1 2">PCC 7420</strain>
    </source>
</reference>
<name>B4W5D0_9CYAN</name>
<dbReference type="AlphaFoldDB" id="B4W5D0"/>
<sequence>MFSYQGGLSQVIGFLNNVIGQTRPYKLYLLAPVAPLHL</sequence>
<protein>
    <submittedName>
        <fullName evidence="1">Uncharacterized protein</fullName>
    </submittedName>
</protein>
<proteinExistence type="predicted"/>
<dbReference type="Proteomes" id="UP000003835">
    <property type="component" value="Unassembled WGS sequence"/>
</dbReference>
<dbReference type="EMBL" id="DS989886">
    <property type="protein sequence ID" value="EDX70622.1"/>
    <property type="molecule type" value="Genomic_DNA"/>
</dbReference>
<evidence type="ECO:0000313" key="2">
    <source>
        <dbReference type="Proteomes" id="UP000003835"/>
    </source>
</evidence>